<accession>A0A8J4D8C9</accession>
<comment type="caution">
    <text evidence="1">The sequence shown here is derived from an EMBL/GenBank/DDBJ whole genome shotgun (WGS) entry which is preliminary data.</text>
</comment>
<protein>
    <submittedName>
        <fullName evidence="1">Uncharacterized protein</fullName>
    </submittedName>
</protein>
<evidence type="ECO:0000313" key="1">
    <source>
        <dbReference type="EMBL" id="GIL95754.1"/>
    </source>
</evidence>
<dbReference type="EMBL" id="BNCQ01000002">
    <property type="protein sequence ID" value="GIL95754.1"/>
    <property type="molecule type" value="Genomic_DNA"/>
</dbReference>
<dbReference type="Proteomes" id="UP000722791">
    <property type="component" value="Unassembled WGS sequence"/>
</dbReference>
<name>A0A8J4D8C9_9CHLO</name>
<organism evidence="1 2">
    <name type="scientific">Volvox reticuliferus</name>
    <dbReference type="NCBI Taxonomy" id="1737510"/>
    <lineage>
        <taxon>Eukaryota</taxon>
        <taxon>Viridiplantae</taxon>
        <taxon>Chlorophyta</taxon>
        <taxon>core chlorophytes</taxon>
        <taxon>Chlorophyceae</taxon>
        <taxon>CS clade</taxon>
        <taxon>Chlamydomonadales</taxon>
        <taxon>Volvocaceae</taxon>
        <taxon>Volvox</taxon>
    </lineage>
</organism>
<gene>
    <name evidence="1" type="ORF">Vretimale_1600</name>
</gene>
<proteinExistence type="predicted"/>
<evidence type="ECO:0000313" key="2">
    <source>
        <dbReference type="Proteomes" id="UP000722791"/>
    </source>
</evidence>
<reference evidence="1" key="1">
    <citation type="journal article" date="2021" name="Proc. Natl. Acad. Sci. U.S.A.">
        <title>Three genomes in the algal genus Volvox reveal the fate of a haploid sex-determining region after a transition to homothallism.</title>
        <authorList>
            <person name="Yamamoto K."/>
            <person name="Hamaji T."/>
            <person name="Kawai-Toyooka H."/>
            <person name="Matsuzaki R."/>
            <person name="Takahashi F."/>
            <person name="Nishimura Y."/>
            <person name="Kawachi M."/>
            <person name="Noguchi H."/>
            <person name="Minakuchi Y."/>
            <person name="Umen J.G."/>
            <person name="Toyoda A."/>
            <person name="Nozaki H."/>
        </authorList>
    </citation>
    <scope>NUCLEOTIDE SEQUENCE</scope>
    <source>
        <strain evidence="1">NIES-3785</strain>
    </source>
</reference>
<dbReference type="AlphaFoldDB" id="A0A8J4D8C9"/>
<sequence>MKLSYLFKRKFLTSSEHSAPAARAINLVVDRVHSLQGMPAAAAVWVTKGCPADGATRTACDVAARWMVGSSYLIASCVTLGSYGHEPAQRLQTPAVQWLAVCGRESVDRAPF</sequence>